<organism evidence="1 2">
    <name type="scientific">Aeoliella straminimaris</name>
    <dbReference type="NCBI Taxonomy" id="2954799"/>
    <lineage>
        <taxon>Bacteria</taxon>
        <taxon>Pseudomonadati</taxon>
        <taxon>Planctomycetota</taxon>
        <taxon>Planctomycetia</taxon>
        <taxon>Pirellulales</taxon>
        <taxon>Lacipirellulaceae</taxon>
        <taxon>Aeoliella</taxon>
    </lineage>
</organism>
<dbReference type="RefSeq" id="WP_252852623.1">
    <property type="nucleotide sequence ID" value="NZ_JAMXLR010000036.1"/>
</dbReference>
<dbReference type="Proteomes" id="UP001155241">
    <property type="component" value="Unassembled WGS sequence"/>
</dbReference>
<dbReference type="AlphaFoldDB" id="A0A9X2F8Z6"/>
<dbReference type="InterPro" id="IPR032871">
    <property type="entry name" value="AHH_dom_containing"/>
</dbReference>
<dbReference type="Pfam" id="PF14412">
    <property type="entry name" value="AHH"/>
    <property type="match status" value="1"/>
</dbReference>
<accession>A0A9X2F8Z6</accession>
<gene>
    <name evidence="1" type="ORF">NG895_11445</name>
</gene>
<dbReference type="EMBL" id="JAMXLR010000036">
    <property type="protein sequence ID" value="MCO6044520.1"/>
    <property type="molecule type" value="Genomic_DNA"/>
</dbReference>
<name>A0A9X2F8Z6_9BACT</name>
<evidence type="ECO:0000313" key="2">
    <source>
        <dbReference type="Proteomes" id="UP001155241"/>
    </source>
</evidence>
<proteinExistence type="predicted"/>
<protein>
    <submittedName>
        <fullName evidence="1">AHH domain-containing protein</fullName>
    </submittedName>
</protein>
<sequence>MHNSYGQQVDDAIEAGTLGLRKIRRLRGELHHIATDKDALFAPQLEVLFEKAGLSLQHPLNITRLPGHVGPHGKVVNQIILDRLVTATEGLSGTSFRNQLLDELWDLRRQIHNTDFGDLFKAAASRADVLGKF</sequence>
<comment type="caution">
    <text evidence="1">The sequence shown here is derived from an EMBL/GenBank/DDBJ whole genome shotgun (WGS) entry which is preliminary data.</text>
</comment>
<reference evidence="1" key="1">
    <citation type="submission" date="2022-06" db="EMBL/GenBank/DDBJ databases">
        <title>Aeoliella straminimaris, a novel planctomycete from sediments.</title>
        <authorList>
            <person name="Vitorino I.R."/>
            <person name="Lage O.M."/>
        </authorList>
    </citation>
    <scope>NUCLEOTIDE SEQUENCE</scope>
    <source>
        <strain evidence="1">ICT_H6.2</strain>
    </source>
</reference>
<evidence type="ECO:0000313" key="1">
    <source>
        <dbReference type="EMBL" id="MCO6044520.1"/>
    </source>
</evidence>
<keyword evidence="2" id="KW-1185">Reference proteome</keyword>